<sequence>MIQVKIGPHPNLTGPQPLEPAAHFHRCDARVQHLKQSIEQQIEEVARLICEGKNALEAAQVLNELTSELIAARLGFCPEREELTGSAVTSGGVGQLIREQSIVYDPEQLSDLKRIFDEAFASLPKVLRTPANRTEVARLIFGRAVISKIELGPLVMFIIAIASAV</sequence>
<gene>
    <name evidence="1" type="ORF">CQ12_18690</name>
</gene>
<evidence type="ECO:0000313" key="1">
    <source>
        <dbReference type="EMBL" id="KRR02247.1"/>
    </source>
</evidence>
<protein>
    <submittedName>
        <fullName evidence="1">Uncharacterized protein</fullName>
    </submittedName>
</protein>
<dbReference type="Proteomes" id="UP000050863">
    <property type="component" value="Unassembled WGS sequence"/>
</dbReference>
<name>A0A0R3L347_9BRAD</name>
<keyword evidence="2" id="KW-1185">Reference proteome</keyword>
<accession>A0A0R3L347</accession>
<organism evidence="1 2">
    <name type="scientific">Bradyrhizobium jicamae</name>
    <dbReference type="NCBI Taxonomy" id="280332"/>
    <lineage>
        <taxon>Bacteria</taxon>
        <taxon>Pseudomonadati</taxon>
        <taxon>Pseudomonadota</taxon>
        <taxon>Alphaproteobacteria</taxon>
        <taxon>Hyphomicrobiales</taxon>
        <taxon>Nitrobacteraceae</taxon>
        <taxon>Bradyrhizobium</taxon>
    </lineage>
</organism>
<evidence type="ECO:0000313" key="2">
    <source>
        <dbReference type="Proteomes" id="UP000050863"/>
    </source>
</evidence>
<proteinExistence type="predicted"/>
<comment type="caution">
    <text evidence="1">The sequence shown here is derived from an EMBL/GenBank/DDBJ whole genome shotgun (WGS) entry which is preliminary data.</text>
</comment>
<dbReference type="EMBL" id="LLXZ01000159">
    <property type="protein sequence ID" value="KRR02247.1"/>
    <property type="molecule type" value="Genomic_DNA"/>
</dbReference>
<dbReference type="AlphaFoldDB" id="A0A0R3L347"/>
<reference evidence="1 2" key="1">
    <citation type="submission" date="2014-03" db="EMBL/GenBank/DDBJ databases">
        <title>Bradyrhizobium valentinum sp. nov., isolated from effective nodules of Lupinus mariae-josephae, a lupine endemic of basic-lime soils in Eastern Spain.</title>
        <authorList>
            <person name="Duran D."/>
            <person name="Rey L."/>
            <person name="Navarro A."/>
            <person name="Busquets A."/>
            <person name="Imperial J."/>
            <person name="Ruiz-Argueso T."/>
        </authorList>
    </citation>
    <scope>NUCLEOTIDE SEQUENCE [LARGE SCALE GENOMIC DNA]</scope>
    <source>
        <strain evidence="1 2">PAC68</strain>
    </source>
</reference>